<evidence type="ECO:0000313" key="2">
    <source>
        <dbReference type="EMBL" id="KAF2643243.1"/>
    </source>
</evidence>
<evidence type="ECO:0000313" key="3">
    <source>
        <dbReference type="Proteomes" id="UP000799753"/>
    </source>
</evidence>
<accession>A0A6A6S921</accession>
<feature type="compositionally biased region" description="Low complexity" evidence="1">
    <location>
        <begin position="1"/>
        <end position="12"/>
    </location>
</feature>
<proteinExistence type="predicted"/>
<reference evidence="2" key="1">
    <citation type="journal article" date="2020" name="Stud. Mycol.">
        <title>101 Dothideomycetes genomes: a test case for predicting lifestyles and emergence of pathogens.</title>
        <authorList>
            <person name="Haridas S."/>
            <person name="Albert R."/>
            <person name="Binder M."/>
            <person name="Bloem J."/>
            <person name="Labutti K."/>
            <person name="Salamov A."/>
            <person name="Andreopoulos B."/>
            <person name="Baker S."/>
            <person name="Barry K."/>
            <person name="Bills G."/>
            <person name="Bluhm B."/>
            <person name="Cannon C."/>
            <person name="Castanera R."/>
            <person name="Culley D."/>
            <person name="Daum C."/>
            <person name="Ezra D."/>
            <person name="Gonzalez J."/>
            <person name="Henrissat B."/>
            <person name="Kuo A."/>
            <person name="Liang C."/>
            <person name="Lipzen A."/>
            <person name="Lutzoni F."/>
            <person name="Magnuson J."/>
            <person name="Mondo S."/>
            <person name="Nolan M."/>
            <person name="Ohm R."/>
            <person name="Pangilinan J."/>
            <person name="Park H.-J."/>
            <person name="Ramirez L."/>
            <person name="Alfaro M."/>
            <person name="Sun H."/>
            <person name="Tritt A."/>
            <person name="Yoshinaga Y."/>
            <person name="Zwiers L.-H."/>
            <person name="Turgeon B."/>
            <person name="Goodwin S."/>
            <person name="Spatafora J."/>
            <person name="Crous P."/>
            <person name="Grigoriev I."/>
        </authorList>
    </citation>
    <scope>NUCLEOTIDE SEQUENCE</scope>
    <source>
        <strain evidence="2">CBS 473.64</strain>
    </source>
</reference>
<dbReference type="OrthoDB" id="3795030at2759"/>
<dbReference type="EMBL" id="MU006780">
    <property type="protein sequence ID" value="KAF2643243.1"/>
    <property type="molecule type" value="Genomic_DNA"/>
</dbReference>
<dbReference type="Proteomes" id="UP000799753">
    <property type="component" value="Unassembled WGS sequence"/>
</dbReference>
<keyword evidence="3" id="KW-1185">Reference proteome</keyword>
<organism evidence="2 3">
    <name type="scientific">Massarina eburnea CBS 473.64</name>
    <dbReference type="NCBI Taxonomy" id="1395130"/>
    <lineage>
        <taxon>Eukaryota</taxon>
        <taxon>Fungi</taxon>
        <taxon>Dikarya</taxon>
        <taxon>Ascomycota</taxon>
        <taxon>Pezizomycotina</taxon>
        <taxon>Dothideomycetes</taxon>
        <taxon>Pleosporomycetidae</taxon>
        <taxon>Pleosporales</taxon>
        <taxon>Massarineae</taxon>
        <taxon>Massarinaceae</taxon>
        <taxon>Massarina</taxon>
    </lineage>
</organism>
<gene>
    <name evidence="2" type="ORF">P280DRAFT_394800</name>
</gene>
<sequence length="56" mass="5826">TIAYTSSSASSSLFAHPGQSSRNYRYGSKPPIINNGGGTSHDPNTSTSAPNSGYYN</sequence>
<feature type="non-terminal residue" evidence="2">
    <location>
        <position position="1"/>
    </location>
</feature>
<name>A0A6A6S921_9PLEO</name>
<feature type="region of interest" description="Disordered" evidence="1">
    <location>
        <begin position="1"/>
        <end position="56"/>
    </location>
</feature>
<evidence type="ECO:0000256" key="1">
    <source>
        <dbReference type="SAM" id="MobiDB-lite"/>
    </source>
</evidence>
<dbReference type="AlphaFoldDB" id="A0A6A6S921"/>
<protein>
    <submittedName>
        <fullName evidence="2">Uncharacterized protein</fullName>
    </submittedName>
</protein>
<feature type="compositionally biased region" description="Polar residues" evidence="1">
    <location>
        <begin position="41"/>
        <end position="56"/>
    </location>
</feature>